<evidence type="ECO:0000256" key="4">
    <source>
        <dbReference type="RuleBase" id="RU004514"/>
    </source>
</evidence>
<dbReference type="InterPro" id="IPR001608">
    <property type="entry name" value="Ala_racemase_N"/>
</dbReference>
<proteinExistence type="inferred from homology"/>
<comment type="similarity">
    <text evidence="2 4">Belongs to the pyridoxal phosphate-binding protein YggS/PROSC family.</text>
</comment>
<dbReference type="SUPFAM" id="SSF51419">
    <property type="entry name" value="PLP-binding barrel"/>
    <property type="match status" value="1"/>
</dbReference>
<gene>
    <name evidence="6" type="ORF">CR159_03560</name>
</gene>
<dbReference type="HAMAP" id="MF_02087">
    <property type="entry name" value="PLP_homeostasis"/>
    <property type="match status" value="1"/>
</dbReference>
<feature type="domain" description="Alanine racemase N-terminal" evidence="5">
    <location>
        <begin position="12"/>
        <end position="232"/>
    </location>
</feature>
<evidence type="ECO:0000313" key="6">
    <source>
        <dbReference type="EMBL" id="PLC51315.1"/>
    </source>
</evidence>
<organism evidence="6 7">
    <name type="scientific">Pollutimonas subterranea</name>
    <dbReference type="NCBI Taxonomy" id="2045210"/>
    <lineage>
        <taxon>Bacteria</taxon>
        <taxon>Pseudomonadati</taxon>
        <taxon>Pseudomonadota</taxon>
        <taxon>Betaproteobacteria</taxon>
        <taxon>Burkholderiales</taxon>
        <taxon>Alcaligenaceae</taxon>
        <taxon>Pollutimonas</taxon>
    </lineage>
</organism>
<reference evidence="6 7" key="1">
    <citation type="submission" date="2017-10" db="EMBL/GenBank/DDBJ databases">
        <title>Two draft genome sequences of Pusillimonas sp. strains isolated from a nitrate- and radionuclide-contaminated groundwater in Russia.</title>
        <authorList>
            <person name="Grouzdev D.S."/>
            <person name="Tourova T.P."/>
            <person name="Goeva M.A."/>
            <person name="Babich T.L."/>
            <person name="Sokolova D.S."/>
            <person name="Abdullin R."/>
            <person name="Poltaraus A.B."/>
            <person name="Toshchakov S.V."/>
            <person name="Nazina T.N."/>
        </authorList>
    </citation>
    <scope>NUCLEOTIDE SEQUENCE [LARGE SCALE GENOMIC DNA]</scope>
    <source>
        <strain evidence="6 7">JR1/69-3-13</strain>
    </source>
</reference>
<dbReference type="PANTHER" id="PTHR10146:SF14">
    <property type="entry name" value="PYRIDOXAL PHOSPHATE HOMEOSTASIS PROTEIN"/>
    <property type="match status" value="1"/>
</dbReference>
<protein>
    <recommendedName>
        <fullName evidence="2">Pyridoxal phosphate homeostasis protein</fullName>
        <shortName evidence="2">PLP homeostasis protein</shortName>
    </recommendedName>
</protein>
<evidence type="ECO:0000256" key="2">
    <source>
        <dbReference type="HAMAP-Rule" id="MF_02087"/>
    </source>
</evidence>
<dbReference type="PIRSF" id="PIRSF004848">
    <property type="entry name" value="YBL036c_PLPDEIII"/>
    <property type="match status" value="1"/>
</dbReference>
<dbReference type="RefSeq" id="WP_102072633.1">
    <property type="nucleotide sequence ID" value="NZ_PDNW01000002.1"/>
</dbReference>
<keyword evidence="7" id="KW-1185">Reference proteome</keyword>
<keyword evidence="1 2" id="KW-0663">Pyridoxal phosphate</keyword>
<comment type="function">
    <text evidence="2">Pyridoxal 5'-phosphate (PLP)-binding protein, which is involved in PLP homeostasis.</text>
</comment>
<evidence type="ECO:0000256" key="1">
    <source>
        <dbReference type="ARBA" id="ARBA00022898"/>
    </source>
</evidence>
<feature type="modified residue" description="N6-(pyridoxal phosphate)lysine" evidence="2 3">
    <location>
        <position position="39"/>
    </location>
</feature>
<dbReference type="FunFam" id="3.20.20.10:FF:000018">
    <property type="entry name" value="Pyridoxal phosphate homeostasis protein"/>
    <property type="match status" value="1"/>
</dbReference>
<dbReference type="AlphaFoldDB" id="A0A2N4U8G8"/>
<dbReference type="InterPro" id="IPR029066">
    <property type="entry name" value="PLP-binding_barrel"/>
</dbReference>
<accession>A0A2N4U8G8</accession>
<evidence type="ECO:0000259" key="5">
    <source>
        <dbReference type="Pfam" id="PF01168"/>
    </source>
</evidence>
<dbReference type="PANTHER" id="PTHR10146">
    <property type="entry name" value="PROLINE SYNTHETASE CO-TRANSCRIBED BACTERIAL HOMOLOG PROTEIN"/>
    <property type="match status" value="1"/>
</dbReference>
<dbReference type="NCBIfam" id="TIGR00044">
    <property type="entry name" value="YggS family pyridoxal phosphate-dependent enzyme"/>
    <property type="match status" value="1"/>
</dbReference>
<sequence>MTDESSIADRLAHVTDRIRAAALRAGRPPDSVALLPVSKTFGEEAIREAVRLGVHRFGENKVQEIRTKYEGLADCNIDWIMIGHLQTNKAKDVARLAAEVQSLDRMELAVALDKRLQQEGRAIDVLVQVKTSSEPSKYGLPPDELPAFLRSIARDTPTLRVRGLMTMAINVESQDAVRACFRTLRELRDRTQHEGIDGVELGRLSMGMSGDFEIAIEEGSTEVRIGTAIFGGRIYGDDYYWPENTPAAGLIPSPRIN</sequence>
<dbReference type="CDD" id="cd00635">
    <property type="entry name" value="PLPDE_III_YBL036c_like"/>
    <property type="match status" value="1"/>
</dbReference>
<evidence type="ECO:0000313" key="7">
    <source>
        <dbReference type="Proteomes" id="UP000234190"/>
    </source>
</evidence>
<dbReference type="Proteomes" id="UP000234190">
    <property type="component" value="Unassembled WGS sequence"/>
</dbReference>
<evidence type="ECO:0000256" key="3">
    <source>
        <dbReference type="PIRSR" id="PIRSR004848-1"/>
    </source>
</evidence>
<dbReference type="OrthoDB" id="9804072at2"/>
<dbReference type="Pfam" id="PF01168">
    <property type="entry name" value="Ala_racemase_N"/>
    <property type="match status" value="1"/>
</dbReference>
<comment type="cofactor">
    <cofactor evidence="3">
        <name>pyridoxal 5'-phosphate</name>
        <dbReference type="ChEBI" id="CHEBI:597326"/>
    </cofactor>
</comment>
<comment type="caution">
    <text evidence="6">The sequence shown here is derived from an EMBL/GenBank/DDBJ whole genome shotgun (WGS) entry which is preliminary data.</text>
</comment>
<dbReference type="Gene3D" id="3.20.20.10">
    <property type="entry name" value="Alanine racemase"/>
    <property type="match status" value="1"/>
</dbReference>
<dbReference type="InterPro" id="IPR011078">
    <property type="entry name" value="PyrdxlP_homeostasis"/>
</dbReference>
<dbReference type="GO" id="GO:0030170">
    <property type="term" value="F:pyridoxal phosphate binding"/>
    <property type="evidence" value="ECO:0007669"/>
    <property type="project" value="UniProtKB-UniRule"/>
</dbReference>
<dbReference type="EMBL" id="PDNW01000002">
    <property type="protein sequence ID" value="PLC51315.1"/>
    <property type="molecule type" value="Genomic_DNA"/>
</dbReference>
<name>A0A2N4U8G8_9BURK</name>